<dbReference type="EMBL" id="LLXL01000708">
    <property type="protein sequence ID" value="PKK69608.1"/>
    <property type="molecule type" value="Genomic_DNA"/>
</dbReference>
<dbReference type="SUPFAM" id="SSF116846">
    <property type="entry name" value="MIT domain"/>
    <property type="match status" value="1"/>
</dbReference>
<feature type="active site" evidence="5">
    <location>
        <position position="465"/>
    </location>
</feature>
<keyword evidence="2 5" id="KW-0645">Protease</keyword>
<comment type="similarity">
    <text evidence="1">Belongs to the peptidase C2 family. PalB/RIM13 subfamily.</text>
</comment>
<dbReference type="PROSITE" id="PS50203">
    <property type="entry name" value="CALPAIN_CAT"/>
    <property type="match status" value="1"/>
</dbReference>
<proteinExistence type="inferred from homology"/>
<evidence type="ECO:0000256" key="3">
    <source>
        <dbReference type="ARBA" id="ARBA00022801"/>
    </source>
</evidence>
<dbReference type="Pfam" id="PF04212">
    <property type="entry name" value="MIT"/>
    <property type="match status" value="1"/>
</dbReference>
<dbReference type="Gene3D" id="3.90.70.10">
    <property type="entry name" value="Cysteine proteinases"/>
    <property type="match status" value="1"/>
</dbReference>
<dbReference type="InterPro" id="IPR036181">
    <property type="entry name" value="MIT_dom_sf"/>
</dbReference>
<dbReference type="InterPro" id="IPR022683">
    <property type="entry name" value="Calpain_III"/>
</dbReference>
<comment type="caution">
    <text evidence="7">The sequence shown here is derived from an EMBL/GenBank/DDBJ whole genome shotgun (WGS) entry which is preliminary data.</text>
</comment>
<evidence type="ECO:0000313" key="7">
    <source>
        <dbReference type="EMBL" id="PKK69608.1"/>
    </source>
</evidence>
<gene>
    <name evidence="7" type="ORF">RhiirC2_780792</name>
</gene>
<evidence type="ECO:0000313" key="8">
    <source>
        <dbReference type="Proteomes" id="UP000233469"/>
    </source>
</evidence>
<dbReference type="VEuPathDB" id="FungiDB:RhiirFUN_004896"/>
<dbReference type="GO" id="GO:0004198">
    <property type="term" value="F:calcium-dependent cysteine-type endopeptidase activity"/>
    <property type="evidence" value="ECO:0007669"/>
    <property type="project" value="InterPro"/>
</dbReference>
<dbReference type="SMART" id="SM00230">
    <property type="entry name" value="CysPc"/>
    <property type="match status" value="1"/>
</dbReference>
<dbReference type="CDD" id="cd00044">
    <property type="entry name" value="CysPc"/>
    <property type="match status" value="1"/>
</dbReference>
<name>A0A2N1N6W6_9GLOM</name>
<dbReference type="SUPFAM" id="SSF54001">
    <property type="entry name" value="Cysteine proteinases"/>
    <property type="match status" value="1"/>
</dbReference>
<dbReference type="InterPro" id="IPR051297">
    <property type="entry name" value="PalB/RIM13"/>
</dbReference>
<organism evidence="7 8">
    <name type="scientific">Rhizophagus irregularis</name>
    <dbReference type="NCBI Taxonomy" id="588596"/>
    <lineage>
        <taxon>Eukaryota</taxon>
        <taxon>Fungi</taxon>
        <taxon>Fungi incertae sedis</taxon>
        <taxon>Mucoromycota</taxon>
        <taxon>Glomeromycotina</taxon>
        <taxon>Glomeromycetes</taxon>
        <taxon>Glomerales</taxon>
        <taxon>Glomeraceae</taxon>
        <taxon>Rhizophagus</taxon>
    </lineage>
</organism>
<reference evidence="7 8" key="1">
    <citation type="submission" date="2016-04" db="EMBL/GenBank/DDBJ databases">
        <title>Genome analyses suggest a sexual origin of heterokaryosis in a supposedly ancient asexual fungus.</title>
        <authorList>
            <person name="Ropars J."/>
            <person name="Sedzielewska K."/>
            <person name="Noel J."/>
            <person name="Charron P."/>
            <person name="Farinelli L."/>
            <person name="Marton T."/>
            <person name="Kruger M."/>
            <person name="Pelin A."/>
            <person name="Brachmann A."/>
            <person name="Corradi N."/>
        </authorList>
    </citation>
    <scope>NUCLEOTIDE SEQUENCE [LARGE SCALE GENOMIC DNA]</scope>
    <source>
        <strain evidence="7 8">C2</strain>
    </source>
</reference>
<dbReference type="SUPFAM" id="SSF49758">
    <property type="entry name" value="Calpain large subunit, middle domain (domain III)"/>
    <property type="match status" value="3"/>
</dbReference>
<dbReference type="Proteomes" id="UP000233469">
    <property type="component" value="Unassembled WGS sequence"/>
</dbReference>
<sequence length="950" mass="109411">MSVNYQNANNQLNLLYQKALQVANNAVKEDDIGNVEAAIKSYLEVKKIFESILQLETNQIKGNKIREKYQEYNIRVSVLKKLTTYDKLMVQAKHKLDQISLQYEQKNNQEVLELYKCLLEILMKAAMEETRDKSELVKFMNKIFERAEDLKGLPTTMSSLQVRSSNPGAENASLIYKLSSIEDAILKKNSIINGKNFPQWPEEPGELNEQFEFERPFVDNDVLELSIAQREKFDSWRRPSEIMNEPELFKMVSSTAIKQDVVTDCSFVASLCVSAAYQKRYGNKQLITRCIFPKNKYGHPYYNPSGKYVIKLIFNGAPRKVGPYYFMISQDILFIDDFLPFSRDGTLMCTFSTNKNELWPSIIEKAYLKLMGGYNFPGSNSGIDLYILTGWIPEQIFIDKYFEKETMWKRMLNSQPKDDKNPDQHALITIATGHLSDTKGLVPTHAYAVLDIREFNDIRLLLVKNPWSHKRWTGPFSHLDRVNWTPELMKALDYDIERASNVDDGIFWIDFDSVCEYFYSIHMNWNPERFRYVVTKHSTWPINVGLRKDTVNLAYNPQFCLEINNESEQPSEVYLLLSKHITVTEEENEDFITLHVYNDTNGEKIYSDKTPWKKGAYVNSPHILVRFDAPTAITRYTIVVAQINRFKTLDFTLKCYSISPATLSEISKKYQNVKHISGKWTNQTAGGNPSNITYLNNPEYRVSISPPVSNSPSDKPRVLLMLEGPKKFAMDVRMIWSNGKRIASLTTKDILMKSSGYRNGFCYCEKDDIKPGDYTIIVSTYEPGLIGEFTLTVASNVTFNVTSIPLEGAGMFKKIIQGQWIKGFNAMGYQHDFYLNPSYHLKISEMTTIKIRLQTPEMNPTPTHIKVFEKRPNNLLGRELANSGDFAYAGFIQGVCTEDISLPSSDQGYVIVFCTWEKDVAGKFIAYIYSDRNITIEEIIHERNELRNNN</sequence>
<dbReference type="Gene3D" id="1.20.58.80">
    <property type="entry name" value="Phosphotransferase system, lactose/cellobiose-type IIA subunit"/>
    <property type="match status" value="1"/>
</dbReference>
<dbReference type="PANTHER" id="PTHR46143">
    <property type="entry name" value="CALPAIN-7"/>
    <property type="match status" value="1"/>
</dbReference>
<evidence type="ECO:0000256" key="1">
    <source>
        <dbReference type="ARBA" id="ARBA00010193"/>
    </source>
</evidence>
<feature type="domain" description="Calpain catalytic" evidence="6">
    <location>
        <begin position="198"/>
        <end position="527"/>
    </location>
</feature>
<feature type="active site" evidence="5">
    <location>
        <position position="265"/>
    </location>
</feature>
<dbReference type="SMART" id="SM00720">
    <property type="entry name" value="calpain_III"/>
    <property type="match status" value="1"/>
</dbReference>
<dbReference type="InterPro" id="IPR036213">
    <property type="entry name" value="Calpain_III_sf"/>
</dbReference>
<dbReference type="InterPro" id="IPR007330">
    <property type="entry name" value="MIT_dom"/>
</dbReference>
<dbReference type="GO" id="GO:0006508">
    <property type="term" value="P:proteolysis"/>
    <property type="evidence" value="ECO:0007669"/>
    <property type="project" value="UniProtKB-KW"/>
</dbReference>
<dbReference type="VEuPathDB" id="FungiDB:RhiirA1_373963"/>
<dbReference type="Pfam" id="PF01067">
    <property type="entry name" value="Calpain_III"/>
    <property type="match status" value="1"/>
</dbReference>
<feature type="active site" evidence="5">
    <location>
        <position position="445"/>
    </location>
</feature>
<keyword evidence="4 5" id="KW-0788">Thiol protease</keyword>
<reference evidence="7 8" key="2">
    <citation type="submission" date="2017-10" db="EMBL/GenBank/DDBJ databases">
        <title>Extensive intraspecific genome diversity in a model arbuscular mycorrhizal fungus.</title>
        <authorList>
            <person name="Chen E.C.H."/>
            <person name="Morin E."/>
            <person name="Baudet D."/>
            <person name="Noel J."/>
            <person name="Ndikumana S."/>
            <person name="Charron P."/>
            <person name="St-Onge C."/>
            <person name="Giorgi J."/>
            <person name="Grigoriev I.V."/>
            <person name="Roux C."/>
            <person name="Martin F.M."/>
            <person name="Corradi N."/>
        </authorList>
    </citation>
    <scope>NUCLEOTIDE SEQUENCE [LARGE SCALE GENOMIC DNA]</scope>
    <source>
        <strain evidence="7 8">C2</strain>
    </source>
</reference>
<dbReference type="InterPro" id="IPR022682">
    <property type="entry name" value="Calpain_domain_III"/>
</dbReference>
<dbReference type="PANTHER" id="PTHR46143:SF1">
    <property type="entry name" value="CALPAIN-7"/>
    <property type="match status" value="1"/>
</dbReference>
<dbReference type="Gene3D" id="2.60.120.380">
    <property type="match status" value="3"/>
</dbReference>
<keyword evidence="3 5" id="KW-0378">Hydrolase</keyword>
<dbReference type="Pfam" id="PF00648">
    <property type="entry name" value="Peptidase_C2"/>
    <property type="match status" value="1"/>
</dbReference>
<dbReference type="VEuPathDB" id="FungiDB:RhiirFUN_004897"/>
<dbReference type="AlphaFoldDB" id="A0A2N1N6W6"/>
<evidence type="ECO:0000256" key="4">
    <source>
        <dbReference type="ARBA" id="ARBA00022807"/>
    </source>
</evidence>
<evidence type="ECO:0000256" key="5">
    <source>
        <dbReference type="PROSITE-ProRule" id="PRU00239"/>
    </source>
</evidence>
<evidence type="ECO:0000259" key="6">
    <source>
        <dbReference type="PROSITE" id="PS50203"/>
    </source>
</evidence>
<dbReference type="VEuPathDB" id="FungiDB:FUN_023832"/>
<accession>A0A2N1N6W6</accession>
<evidence type="ECO:0000256" key="2">
    <source>
        <dbReference type="ARBA" id="ARBA00022670"/>
    </source>
</evidence>
<protein>
    <submittedName>
        <fullName evidence="7">Cysteine proteinase</fullName>
    </submittedName>
</protein>
<dbReference type="InterPro" id="IPR001300">
    <property type="entry name" value="Peptidase_C2_calpain_cat"/>
</dbReference>
<dbReference type="InterPro" id="IPR038765">
    <property type="entry name" value="Papain-like_cys_pep_sf"/>
</dbReference>